<dbReference type="InterPro" id="IPR022532">
    <property type="entry name" value="DUF3696"/>
</dbReference>
<reference evidence="4" key="1">
    <citation type="submission" date="2017-06" db="EMBL/GenBank/DDBJ databases">
        <title>Capnocytophaga spp. assemblies.</title>
        <authorList>
            <person name="Gulvik C.A."/>
        </authorList>
    </citation>
    <scope>NUCLEOTIDE SEQUENCE [LARGE SCALE GENOMIC DNA]</scope>
    <source>
        <strain evidence="4">H6253</strain>
    </source>
</reference>
<dbReference type="SUPFAM" id="SSF52540">
    <property type="entry name" value="P-loop containing nucleoside triphosphate hydrolases"/>
    <property type="match status" value="1"/>
</dbReference>
<evidence type="ECO:0000313" key="4">
    <source>
        <dbReference type="Proteomes" id="UP000217276"/>
    </source>
</evidence>
<dbReference type="Pfam" id="PF13304">
    <property type="entry name" value="AAA_21"/>
    <property type="match status" value="1"/>
</dbReference>
<feature type="domain" description="DUF3696" evidence="1">
    <location>
        <begin position="377"/>
        <end position="413"/>
    </location>
</feature>
<dbReference type="Pfam" id="PF12476">
    <property type="entry name" value="DUF3696"/>
    <property type="match status" value="1"/>
</dbReference>
<dbReference type="RefSeq" id="WP_095914151.1">
    <property type="nucleotide sequence ID" value="NZ_CP022384.1"/>
</dbReference>
<dbReference type="Gene3D" id="3.40.50.300">
    <property type="entry name" value="P-loop containing nucleotide triphosphate hydrolases"/>
    <property type="match status" value="1"/>
</dbReference>
<dbReference type="InterPro" id="IPR027417">
    <property type="entry name" value="P-loop_NTPase"/>
</dbReference>
<dbReference type="InterPro" id="IPR003959">
    <property type="entry name" value="ATPase_AAA_core"/>
</dbReference>
<dbReference type="Proteomes" id="UP000217276">
    <property type="component" value="Chromosome"/>
</dbReference>
<sequence length="419" mass="47847">MINLHIQNFKCFKKTEVPINQLTVLAGGNGNGKSSVIQVLLLLRRTLEKKLENVELNGIYCLNLGNSANLLYAESDIYIDLIEGEKHLKVKYDTHIGNELFITPTILEDTYKENPLHYKEFYYLNAERIGPRISQPLNAFIFPNTGFQGEYTAQIIKELDQKSTMSVFKVDEKRTFNDDQSLYFYKKVNAWLAYILEGTTIEAHIDEKTYTARIEVTNTFGKATFPTNTGFGISYVLPIIVTCLLAEKDRFVIIENPEAHLHPAAQSKIGRFLAKMANAGLRIVVETHSDHIINGIQLAVAKKEIESSSITINYFDKGKQQPEVHSISMNDKKEIESSHITINHFDKGEQQPEVHPISMNDKKEIESSHITINHFDKGELQPEVHSISMNEKGELDKWPKGFFDQTQIDFAELIKLRRK</sequence>
<evidence type="ECO:0000259" key="2">
    <source>
        <dbReference type="Pfam" id="PF13304"/>
    </source>
</evidence>
<organism evidence="3 4">
    <name type="scientific">Capnocytophaga leadbetteri</name>
    <dbReference type="NCBI Taxonomy" id="327575"/>
    <lineage>
        <taxon>Bacteria</taxon>
        <taxon>Pseudomonadati</taxon>
        <taxon>Bacteroidota</taxon>
        <taxon>Flavobacteriia</taxon>
        <taxon>Flavobacteriales</taxon>
        <taxon>Flavobacteriaceae</taxon>
        <taxon>Capnocytophaga</taxon>
    </lineage>
</organism>
<name>A0A250FCS4_9FLAO</name>
<feature type="domain" description="ATPase AAA-type core" evidence="2">
    <location>
        <begin position="145"/>
        <end position="294"/>
    </location>
</feature>
<dbReference type="PANTHER" id="PTHR43581:SF2">
    <property type="entry name" value="EXCINUCLEASE ATPASE SUBUNIT"/>
    <property type="match status" value="1"/>
</dbReference>
<dbReference type="PANTHER" id="PTHR43581">
    <property type="entry name" value="ATP/GTP PHOSPHATASE"/>
    <property type="match status" value="1"/>
</dbReference>
<dbReference type="KEGG" id="clk:CGC53_06930"/>
<dbReference type="EMBL" id="CP022384">
    <property type="protein sequence ID" value="ATA82095.1"/>
    <property type="molecule type" value="Genomic_DNA"/>
</dbReference>
<evidence type="ECO:0008006" key="5">
    <source>
        <dbReference type="Google" id="ProtNLM"/>
    </source>
</evidence>
<accession>A0A250FCS4</accession>
<dbReference type="AlphaFoldDB" id="A0A250FCS4"/>
<evidence type="ECO:0000313" key="3">
    <source>
        <dbReference type="EMBL" id="ATA82095.1"/>
    </source>
</evidence>
<dbReference type="InterPro" id="IPR051396">
    <property type="entry name" value="Bact_Antivir_Def_Nuclease"/>
</dbReference>
<gene>
    <name evidence="3" type="ORF">CGC53_06930</name>
</gene>
<dbReference type="InterPro" id="IPR014592">
    <property type="entry name" value="P-loop_UCP034888"/>
</dbReference>
<proteinExistence type="predicted"/>
<dbReference type="GO" id="GO:0016887">
    <property type="term" value="F:ATP hydrolysis activity"/>
    <property type="evidence" value="ECO:0007669"/>
    <property type="project" value="InterPro"/>
</dbReference>
<keyword evidence="4" id="KW-1185">Reference proteome</keyword>
<dbReference type="PIRSF" id="PIRSF034888">
    <property type="entry name" value="P-loop_UCP034888"/>
    <property type="match status" value="1"/>
</dbReference>
<dbReference type="GO" id="GO:0005524">
    <property type="term" value="F:ATP binding"/>
    <property type="evidence" value="ECO:0007669"/>
    <property type="project" value="InterPro"/>
</dbReference>
<protein>
    <recommendedName>
        <fullName evidence="5">ATPase</fullName>
    </recommendedName>
</protein>
<evidence type="ECO:0000259" key="1">
    <source>
        <dbReference type="Pfam" id="PF12476"/>
    </source>
</evidence>